<feature type="region of interest" description="Disordered" evidence="1">
    <location>
        <begin position="170"/>
        <end position="196"/>
    </location>
</feature>
<gene>
    <name evidence="2" type="ORF">Esi_0279_0008</name>
</gene>
<sequence length="208" mass="22540">MGNKVSLENELINLRLTSKQQQRGAIKCTKNENAAKAKLREAIKAGNIEGARIYGQNAIREKNQSLNCLRLSSRIDAVASRLETAIRMKQVNKSMEGVVKGMESALKAMDVERISKTMDSFEQQFEDMDVRAGYMENAMGDSTAMSTPQEQVDGLIQMVADEAGLELGEQLDDAGPVSNKVPAKPAAAPAAAAGEEDELANRLAALRK</sequence>
<dbReference type="FunCoup" id="D7FUT2">
    <property type="interactions" value="402"/>
</dbReference>
<evidence type="ECO:0000313" key="2">
    <source>
        <dbReference type="EMBL" id="CBJ31738.1"/>
    </source>
</evidence>
<evidence type="ECO:0000256" key="1">
    <source>
        <dbReference type="SAM" id="MobiDB-lite"/>
    </source>
</evidence>
<dbReference type="Proteomes" id="UP000002630">
    <property type="component" value="Linkage Group LG16"/>
</dbReference>
<dbReference type="STRING" id="2880.D7FUT2"/>
<dbReference type="EMBL" id="FN649741">
    <property type="protein sequence ID" value="CBJ31738.1"/>
    <property type="molecule type" value="Genomic_DNA"/>
</dbReference>
<proteinExistence type="predicted"/>
<dbReference type="Pfam" id="PF03357">
    <property type="entry name" value="Snf7"/>
    <property type="match status" value="1"/>
</dbReference>
<dbReference type="eggNOG" id="KOG3232">
    <property type="taxonomic scope" value="Eukaryota"/>
</dbReference>
<dbReference type="Gene3D" id="6.10.140.1230">
    <property type="match status" value="1"/>
</dbReference>
<dbReference type="InterPro" id="IPR005024">
    <property type="entry name" value="Snf7_fam"/>
</dbReference>
<name>D7FUT2_ECTSI</name>
<dbReference type="PANTHER" id="PTHR10476">
    <property type="entry name" value="CHARGED MULTIVESICULAR BODY PROTEIN"/>
    <property type="match status" value="1"/>
</dbReference>
<dbReference type="AlphaFoldDB" id="D7FUT2"/>
<reference evidence="2 3" key="1">
    <citation type="journal article" date="2010" name="Nature">
        <title>The Ectocarpus genome and the independent evolution of multicellularity in brown algae.</title>
        <authorList>
            <person name="Cock J.M."/>
            <person name="Sterck L."/>
            <person name="Rouze P."/>
            <person name="Scornet D."/>
            <person name="Allen A.E."/>
            <person name="Amoutzias G."/>
            <person name="Anthouard V."/>
            <person name="Artiguenave F."/>
            <person name="Aury J.M."/>
            <person name="Badger J.H."/>
            <person name="Beszteri B."/>
            <person name="Billiau K."/>
            <person name="Bonnet E."/>
            <person name="Bothwell J.H."/>
            <person name="Bowler C."/>
            <person name="Boyen C."/>
            <person name="Brownlee C."/>
            <person name="Carrano C.J."/>
            <person name="Charrier B."/>
            <person name="Cho G.Y."/>
            <person name="Coelho S.M."/>
            <person name="Collen J."/>
            <person name="Corre E."/>
            <person name="Da Silva C."/>
            <person name="Delage L."/>
            <person name="Delaroque N."/>
            <person name="Dittami S.M."/>
            <person name="Doulbeau S."/>
            <person name="Elias M."/>
            <person name="Farnham G."/>
            <person name="Gachon C.M."/>
            <person name="Gschloessl B."/>
            <person name="Heesch S."/>
            <person name="Jabbari K."/>
            <person name="Jubin C."/>
            <person name="Kawai H."/>
            <person name="Kimura K."/>
            <person name="Kloareg B."/>
            <person name="Kupper F.C."/>
            <person name="Lang D."/>
            <person name="Le Bail A."/>
            <person name="Leblanc C."/>
            <person name="Lerouge P."/>
            <person name="Lohr M."/>
            <person name="Lopez P.J."/>
            <person name="Martens C."/>
            <person name="Maumus F."/>
            <person name="Michel G."/>
            <person name="Miranda-Saavedra D."/>
            <person name="Morales J."/>
            <person name="Moreau H."/>
            <person name="Motomura T."/>
            <person name="Nagasato C."/>
            <person name="Napoli C.A."/>
            <person name="Nelson D.R."/>
            <person name="Nyvall-Collen P."/>
            <person name="Peters A.F."/>
            <person name="Pommier C."/>
            <person name="Potin P."/>
            <person name="Poulain J."/>
            <person name="Quesneville H."/>
            <person name="Read B."/>
            <person name="Rensing S.A."/>
            <person name="Ritter A."/>
            <person name="Rousvoal S."/>
            <person name="Samanta M."/>
            <person name="Samson G."/>
            <person name="Schroeder D.C."/>
            <person name="Segurens B."/>
            <person name="Strittmatter M."/>
            <person name="Tonon T."/>
            <person name="Tregear J.W."/>
            <person name="Valentin K."/>
            <person name="von Dassow P."/>
            <person name="Yamagishi T."/>
            <person name="Van de Peer Y."/>
            <person name="Wincker P."/>
        </authorList>
    </citation>
    <scope>NUCLEOTIDE SEQUENCE [LARGE SCALE GENOMIC DNA]</scope>
    <source>
        <strain evidence="3">Ec32 / CCAP1310/4</strain>
    </source>
</reference>
<dbReference type="EMBL" id="FN648463">
    <property type="protein sequence ID" value="CBJ31738.1"/>
    <property type="molecule type" value="Genomic_DNA"/>
</dbReference>
<protein>
    <submittedName>
        <fullName evidence="2">Uncharacterized protein</fullName>
    </submittedName>
</protein>
<dbReference type="OMA" id="MMIPLIQ"/>
<evidence type="ECO:0000313" key="3">
    <source>
        <dbReference type="Proteomes" id="UP000002630"/>
    </source>
</evidence>
<organism evidence="2 3">
    <name type="scientific">Ectocarpus siliculosus</name>
    <name type="common">Brown alga</name>
    <name type="synonym">Conferva siliculosa</name>
    <dbReference type="NCBI Taxonomy" id="2880"/>
    <lineage>
        <taxon>Eukaryota</taxon>
        <taxon>Sar</taxon>
        <taxon>Stramenopiles</taxon>
        <taxon>Ochrophyta</taxon>
        <taxon>PX clade</taxon>
        <taxon>Phaeophyceae</taxon>
        <taxon>Ectocarpales</taxon>
        <taxon>Ectocarpaceae</taxon>
        <taxon>Ectocarpus</taxon>
    </lineage>
</organism>
<accession>D7FUT2</accession>
<dbReference type="OrthoDB" id="10266568at2759"/>
<dbReference type="GO" id="GO:0007034">
    <property type="term" value="P:vacuolar transport"/>
    <property type="evidence" value="ECO:0007669"/>
    <property type="project" value="InterPro"/>
</dbReference>
<keyword evidence="3" id="KW-1185">Reference proteome</keyword>
<dbReference type="InParanoid" id="D7FUT2"/>
<feature type="compositionally biased region" description="Low complexity" evidence="1">
    <location>
        <begin position="182"/>
        <end position="193"/>
    </location>
</feature>